<dbReference type="GO" id="GO:0005686">
    <property type="term" value="C:U2 snRNP"/>
    <property type="evidence" value="ECO:0007669"/>
    <property type="project" value="EnsemblFungi"/>
</dbReference>
<name>G8ZVY8_TORDE</name>
<dbReference type="Proteomes" id="UP000005627">
    <property type="component" value="Chromosome 5"/>
</dbReference>
<evidence type="ECO:0000259" key="10">
    <source>
        <dbReference type="SMART" id="SM00446"/>
    </source>
</evidence>
<dbReference type="EMBL" id="HE616746">
    <property type="protein sequence ID" value="CCE92782.1"/>
    <property type="molecule type" value="Genomic_DNA"/>
</dbReference>
<dbReference type="FunCoup" id="G8ZVY8">
    <property type="interactions" value="1373"/>
</dbReference>
<keyword evidence="4" id="KW-0747">Spliceosome</keyword>
<protein>
    <recommendedName>
        <fullName evidence="9">U2 small nuclear ribonucleoprotein A'</fullName>
    </recommendedName>
</protein>
<keyword evidence="12" id="KW-1185">Reference proteome</keyword>
<evidence type="ECO:0000256" key="5">
    <source>
        <dbReference type="ARBA" id="ARBA00022737"/>
    </source>
</evidence>
<dbReference type="SMART" id="SM00446">
    <property type="entry name" value="LRRcap"/>
    <property type="match status" value="1"/>
</dbReference>
<dbReference type="InterPro" id="IPR001611">
    <property type="entry name" value="Leu-rich_rpt"/>
</dbReference>
<sequence length="232" mass="26208">MKFTPSVILDAAEYYVDHFDRKHDVDKCTILRNLQLETDDELMPSSLKRLAKPTHVLDLTNNELTSIPDLQLRSDIHTILLSRNQISLLDGRLLPRKIRNLVVADNNLSTFEQLNGLKGAPSTLENLVLRGNQVCHTAGYREHVVRTVPSLTVLDFERVTNQERLRSKQVESSKIATEATVTDTRRDKSSEIMHLVVSKMSDEKRKELKEQLASATSLAEIARIEKLLSGGV</sequence>
<dbReference type="FunFam" id="3.80.10.10:FF:000629">
    <property type="entry name" value="U2 snRNP component"/>
    <property type="match status" value="1"/>
</dbReference>
<dbReference type="PROSITE" id="PS51450">
    <property type="entry name" value="LRR"/>
    <property type="match status" value="1"/>
</dbReference>
<dbReference type="OrthoDB" id="433501at2759"/>
<feature type="domain" description="U2A'/phosphoprotein 32 family A C-terminal" evidence="10">
    <location>
        <begin position="137"/>
        <end position="155"/>
    </location>
</feature>
<dbReference type="GO" id="GO:0030620">
    <property type="term" value="F:U2 snRNA binding"/>
    <property type="evidence" value="ECO:0007669"/>
    <property type="project" value="InterPro"/>
</dbReference>
<dbReference type="PANTHER" id="PTHR10552">
    <property type="entry name" value="U2 SMALL NUCLEAR RIBONUCLEOPROTEIN A"/>
    <property type="match status" value="1"/>
</dbReference>
<dbReference type="Gene3D" id="3.80.10.10">
    <property type="entry name" value="Ribonuclease Inhibitor"/>
    <property type="match status" value="1"/>
</dbReference>
<dbReference type="AlphaFoldDB" id="G8ZVY8"/>
<keyword evidence="6" id="KW-0508">mRNA splicing</keyword>
<dbReference type="InterPro" id="IPR003603">
    <property type="entry name" value="U2A'_phosphoprotein32A_C"/>
</dbReference>
<comment type="subcellular location">
    <subcellularLocation>
        <location evidence="1">Nucleus</location>
    </subcellularLocation>
</comment>
<comment type="similarity">
    <text evidence="8">Belongs to the U2 small nuclear ribonucleoprotein A family.</text>
</comment>
<evidence type="ECO:0000256" key="1">
    <source>
        <dbReference type="ARBA" id="ARBA00004123"/>
    </source>
</evidence>
<evidence type="ECO:0000256" key="7">
    <source>
        <dbReference type="ARBA" id="ARBA00023242"/>
    </source>
</evidence>
<dbReference type="SUPFAM" id="SSF52058">
    <property type="entry name" value="L domain-like"/>
    <property type="match status" value="1"/>
</dbReference>
<dbReference type="eggNOG" id="KOG1644">
    <property type="taxonomic scope" value="Eukaryota"/>
</dbReference>
<keyword evidence="3" id="KW-0507">mRNA processing</keyword>
<gene>
    <name evidence="11" type="primary">TDEL0E05390</name>
    <name evidence="11" type="ORF">TDEL_0E05390</name>
</gene>
<dbReference type="GeneID" id="11500982"/>
<proteinExistence type="inferred from homology"/>
<dbReference type="PANTHER" id="PTHR10552:SF6">
    <property type="entry name" value="U2 SMALL NUCLEAR RIBONUCLEOPROTEIN A"/>
    <property type="match status" value="1"/>
</dbReference>
<dbReference type="GO" id="GO:0071004">
    <property type="term" value="C:U2-type prespliceosome"/>
    <property type="evidence" value="ECO:0007669"/>
    <property type="project" value="EnsemblFungi"/>
</dbReference>
<dbReference type="RefSeq" id="XP_003681993.1">
    <property type="nucleotide sequence ID" value="XM_003681945.1"/>
</dbReference>
<evidence type="ECO:0000256" key="6">
    <source>
        <dbReference type="ARBA" id="ARBA00023187"/>
    </source>
</evidence>
<evidence type="ECO:0000256" key="8">
    <source>
        <dbReference type="ARBA" id="ARBA00024196"/>
    </source>
</evidence>
<dbReference type="KEGG" id="tdl:TDEL_0E05390"/>
<dbReference type="InterPro" id="IPR044640">
    <property type="entry name" value="RU2A"/>
</dbReference>
<dbReference type="STRING" id="1076872.G8ZVY8"/>
<dbReference type="HOGENOM" id="CLU_061027_3_0_1"/>
<keyword evidence="2" id="KW-0433">Leucine-rich repeat</keyword>
<evidence type="ECO:0000256" key="9">
    <source>
        <dbReference type="ARBA" id="ARBA00024238"/>
    </source>
</evidence>
<dbReference type="InParanoid" id="G8ZVY8"/>
<reference evidence="11 12" key="1">
    <citation type="journal article" date="2011" name="Proc. Natl. Acad. Sci. U.S.A.">
        <title>Evolutionary erosion of yeast sex chromosomes by mating-type switching accidents.</title>
        <authorList>
            <person name="Gordon J.L."/>
            <person name="Armisen D."/>
            <person name="Proux-Wera E."/>
            <person name="Oheigeartaigh S.S."/>
            <person name="Byrne K.P."/>
            <person name="Wolfe K.H."/>
        </authorList>
    </citation>
    <scope>NUCLEOTIDE SEQUENCE [LARGE SCALE GENOMIC DNA]</scope>
    <source>
        <strain evidence="12">ATCC 10662 / CBS 1146 / NBRC 0425 / NCYC 2629 / NRRL Y-866</strain>
    </source>
</reference>
<evidence type="ECO:0000256" key="4">
    <source>
        <dbReference type="ARBA" id="ARBA00022728"/>
    </source>
</evidence>
<dbReference type="InterPro" id="IPR032675">
    <property type="entry name" value="LRR_dom_sf"/>
</dbReference>
<accession>G8ZVY8</accession>
<dbReference type="GO" id="GO:0000398">
    <property type="term" value="P:mRNA splicing, via spliceosome"/>
    <property type="evidence" value="ECO:0007669"/>
    <property type="project" value="EnsemblFungi"/>
</dbReference>
<keyword evidence="7" id="KW-0539">Nucleus</keyword>
<evidence type="ECO:0000313" key="11">
    <source>
        <dbReference type="EMBL" id="CCE92782.1"/>
    </source>
</evidence>
<organism evidence="11 12">
    <name type="scientific">Torulaspora delbrueckii</name>
    <name type="common">Yeast</name>
    <name type="synonym">Candida colliculosa</name>
    <dbReference type="NCBI Taxonomy" id="4950"/>
    <lineage>
        <taxon>Eukaryota</taxon>
        <taxon>Fungi</taxon>
        <taxon>Dikarya</taxon>
        <taxon>Ascomycota</taxon>
        <taxon>Saccharomycotina</taxon>
        <taxon>Saccharomycetes</taxon>
        <taxon>Saccharomycetales</taxon>
        <taxon>Saccharomycetaceae</taxon>
        <taxon>Torulaspora</taxon>
    </lineage>
</organism>
<keyword evidence="5" id="KW-0677">Repeat</keyword>
<evidence type="ECO:0000313" key="12">
    <source>
        <dbReference type="Proteomes" id="UP000005627"/>
    </source>
</evidence>
<evidence type="ECO:0000256" key="2">
    <source>
        <dbReference type="ARBA" id="ARBA00022614"/>
    </source>
</evidence>
<dbReference type="Pfam" id="PF14580">
    <property type="entry name" value="LRR_9"/>
    <property type="match status" value="1"/>
</dbReference>
<dbReference type="GO" id="GO:0000974">
    <property type="term" value="C:Prp19 complex"/>
    <property type="evidence" value="ECO:0007669"/>
    <property type="project" value="EnsemblFungi"/>
</dbReference>
<evidence type="ECO:0000256" key="3">
    <source>
        <dbReference type="ARBA" id="ARBA00022664"/>
    </source>
</evidence>